<dbReference type="AlphaFoldDB" id="A0A366B008"/>
<dbReference type="OrthoDB" id="662887at2"/>
<protein>
    <submittedName>
        <fullName evidence="2">Uncharacterized protein</fullName>
    </submittedName>
</protein>
<evidence type="ECO:0000313" key="3">
    <source>
        <dbReference type="Proteomes" id="UP000253676"/>
    </source>
</evidence>
<feature type="transmembrane region" description="Helical" evidence="1">
    <location>
        <begin position="6"/>
        <end position="28"/>
    </location>
</feature>
<proteinExistence type="predicted"/>
<dbReference type="RefSeq" id="WP_113635411.1">
    <property type="nucleotide sequence ID" value="NZ_QNUX01000007.1"/>
</dbReference>
<name>A0A366B008_9FLAO</name>
<comment type="caution">
    <text evidence="2">The sequence shown here is derived from an EMBL/GenBank/DDBJ whole genome shotgun (WGS) entry which is preliminary data.</text>
</comment>
<dbReference type="EMBL" id="QNUX01000007">
    <property type="protein sequence ID" value="RBN50326.1"/>
    <property type="molecule type" value="Genomic_DNA"/>
</dbReference>
<sequence length="186" mass="21774">MEVASLKSIVSMPGIFSVILESFANIIIIKQNKQEKLINDKDLVGKIIYDMNTVIDKHAKKIYPEAEIKIRRRINEINKPINLNRLTNAEKLRAPFDQLKIKLTAEEEKALDYRNYLLHGNILMNNELERTNEEIDNHMLHVSAKLYTLISKLILKSCGYEGYVINYSKFYEKNSINSKEDYFEYI</sequence>
<dbReference type="Proteomes" id="UP000253676">
    <property type="component" value="Unassembled WGS sequence"/>
</dbReference>
<keyword evidence="3" id="KW-1185">Reference proteome</keyword>
<evidence type="ECO:0000256" key="1">
    <source>
        <dbReference type="SAM" id="Phobius"/>
    </source>
</evidence>
<reference evidence="2 3" key="1">
    <citation type="submission" date="2018-07" db="EMBL/GenBank/DDBJ databases">
        <title>Complete genome sequence of Flavobacterium psychrolimnae LMG 22018.</title>
        <authorList>
            <person name="Kim D.-U."/>
        </authorList>
    </citation>
    <scope>NUCLEOTIDE SEQUENCE [LARGE SCALE GENOMIC DNA]</scope>
    <source>
        <strain evidence="2 3">LMG 22018</strain>
    </source>
</reference>
<gene>
    <name evidence="2" type="ORF">DR980_09435</name>
</gene>
<organism evidence="2 3">
    <name type="scientific">Flavobacterium psychrolimnae</name>
    <dbReference type="NCBI Taxonomy" id="249351"/>
    <lineage>
        <taxon>Bacteria</taxon>
        <taxon>Pseudomonadati</taxon>
        <taxon>Bacteroidota</taxon>
        <taxon>Flavobacteriia</taxon>
        <taxon>Flavobacteriales</taxon>
        <taxon>Flavobacteriaceae</taxon>
        <taxon>Flavobacterium</taxon>
    </lineage>
</organism>
<evidence type="ECO:0000313" key="2">
    <source>
        <dbReference type="EMBL" id="RBN50326.1"/>
    </source>
</evidence>
<keyword evidence="1" id="KW-1133">Transmembrane helix</keyword>
<keyword evidence="1" id="KW-0472">Membrane</keyword>
<accession>A0A366B008</accession>
<keyword evidence="1" id="KW-0812">Transmembrane</keyword>